<name>A0A8B0SUA0_9GAMM</name>
<evidence type="ECO:0000313" key="3">
    <source>
        <dbReference type="Proteomes" id="UP000664466"/>
    </source>
</evidence>
<evidence type="ECO:0008006" key="4">
    <source>
        <dbReference type="Google" id="ProtNLM"/>
    </source>
</evidence>
<accession>A0A8B0SUA0</accession>
<organism evidence="2">
    <name type="scientific">Thiothrix fructosivorans</name>
    <dbReference type="NCBI Taxonomy" id="111770"/>
    <lineage>
        <taxon>Bacteria</taxon>
        <taxon>Pseudomonadati</taxon>
        <taxon>Pseudomonadota</taxon>
        <taxon>Gammaproteobacteria</taxon>
        <taxon>Thiotrichales</taxon>
        <taxon>Thiotrichaceae</taxon>
        <taxon>Thiothrix</taxon>
    </lineage>
</organism>
<dbReference type="EMBL" id="CP072748">
    <property type="protein sequence ID" value="QTX12502.1"/>
    <property type="molecule type" value="Genomic_DNA"/>
</dbReference>
<dbReference type="AlphaFoldDB" id="A0A8B0SUA0"/>
<gene>
    <name evidence="2" type="ORF">J1836_009345</name>
    <name evidence="1" type="ORF">J1836_03480</name>
</gene>
<dbReference type="RefSeq" id="WP_207249709.1">
    <property type="nucleotide sequence ID" value="NZ_JAFMPM010000006.1"/>
</dbReference>
<dbReference type="EMBL" id="JAFMPM010000006">
    <property type="protein sequence ID" value="MBO0611990.1"/>
    <property type="molecule type" value="Genomic_DNA"/>
</dbReference>
<dbReference type="InterPro" id="IPR036465">
    <property type="entry name" value="vWFA_dom_sf"/>
</dbReference>
<keyword evidence="3" id="KW-1185">Reference proteome</keyword>
<dbReference type="Gene3D" id="3.40.50.410">
    <property type="entry name" value="von Willebrand factor, type A domain"/>
    <property type="match status" value="1"/>
</dbReference>
<evidence type="ECO:0000313" key="2">
    <source>
        <dbReference type="EMBL" id="QTX12502.1"/>
    </source>
</evidence>
<dbReference type="SUPFAM" id="SSF53300">
    <property type="entry name" value="vWA-like"/>
    <property type="match status" value="1"/>
</dbReference>
<proteinExistence type="predicted"/>
<reference evidence="1 3" key="1">
    <citation type="submission" date="2021-03" db="EMBL/GenBank/DDBJ databases">
        <title>Draft genome and methylome analysis of Thiotrix fructosivoruns ATCC 49748.</title>
        <authorList>
            <person name="Fomenkov A."/>
            <person name="Grabovich M.Y."/>
            <person name="Roberts R.J."/>
        </authorList>
    </citation>
    <scope>NUCLEOTIDE SEQUENCE [LARGE SCALE GENOMIC DNA]</scope>
    <source>
        <strain evidence="1 3">ATCC 49748</strain>
    </source>
</reference>
<dbReference type="Proteomes" id="UP000664466">
    <property type="component" value="Unassembled WGS sequence"/>
</dbReference>
<evidence type="ECO:0000313" key="1">
    <source>
        <dbReference type="EMBL" id="MBO0611990.1"/>
    </source>
</evidence>
<sequence>MEFYKESLSAMLDEKHPNPRKKCHQIMQKVDEHVARKCGQKQKHLQPCDEREPCDCTPCGDHQRLADLVVLIDTSGSMSGKAAAVSAAAEQAIQAAFERCPNHLRVTWLGIEGSFAGTQFTETYRDYLTHGGAPCAFAASTTNSGSAQGQMEEGADAINDLSRCFDWREGACRSIFYISDEALDQGDPQNASDTLATSNAIAAAQANQVSVFLHLAPGSGASNPATVQNYHDLAAQTGGAAFIGNPPTVEEYTTLLTEAICNACKRCKAVKLPEIKPCMSIAWGDSKCDHMETDDVEILCITLCNCYTNIDFTNVMINYLQVVDAAGNAVPYLPDGTPSVMVVPIGPICFGDITHCHDNQPTCKSREFVLYTRGARAGKYQLKLGAVCFGVTINQILNECFEFDLCKS</sequence>
<protein>
    <recommendedName>
        <fullName evidence="4">VWFA domain-containing protein</fullName>
    </recommendedName>
</protein>
<reference evidence="2" key="2">
    <citation type="submission" date="2021-04" db="EMBL/GenBank/DDBJ databases">
        <title>Complete Genome and methylome analysis of Thiothrix fructosivorans ATCC 49748.</title>
        <authorList>
            <person name="Fomenkov A."/>
            <person name="Sun L."/>
            <person name="Vincze T."/>
            <person name="Grabovich M.Y."/>
            <person name="Roberts R.J."/>
        </authorList>
    </citation>
    <scope>NUCLEOTIDE SEQUENCE</scope>
    <source>
        <strain evidence="2">ATCC 49748</strain>
    </source>
</reference>